<evidence type="ECO:0000256" key="2">
    <source>
        <dbReference type="SAM" id="Phobius"/>
    </source>
</evidence>
<evidence type="ECO:0000313" key="4">
    <source>
        <dbReference type="EMBL" id="MYZ47755.1"/>
    </source>
</evidence>
<dbReference type="Gene3D" id="3.40.50.10610">
    <property type="entry name" value="ABC-type transport auxiliary lipoprotein component"/>
    <property type="match status" value="1"/>
</dbReference>
<dbReference type="InterPro" id="IPR005586">
    <property type="entry name" value="ABC_trans_aux"/>
</dbReference>
<keyword evidence="2" id="KW-0472">Membrane</keyword>
<feature type="domain" description="ABC-type transport auxiliary lipoprotein component" evidence="3">
    <location>
        <begin position="104"/>
        <end position="254"/>
    </location>
</feature>
<dbReference type="EMBL" id="SPKJ01000021">
    <property type="protein sequence ID" value="MYZ47755.1"/>
    <property type="molecule type" value="Genomic_DNA"/>
</dbReference>
<reference evidence="4" key="1">
    <citation type="submission" date="2019-03" db="EMBL/GenBank/DDBJ databases">
        <title>Afifella sp. nov., isolated from activated sludge.</title>
        <authorList>
            <person name="Li Q."/>
            <person name="Liu Y."/>
        </authorList>
    </citation>
    <scope>NUCLEOTIDE SEQUENCE</scope>
    <source>
        <strain evidence="4">L72</strain>
    </source>
</reference>
<evidence type="ECO:0000259" key="3">
    <source>
        <dbReference type="Pfam" id="PF03886"/>
    </source>
</evidence>
<evidence type="ECO:0000256" key="1">
    <source>
        <dbReference type="SAM" id="MobiDB-lite"/>
    </source>
</evidence>
<accession>A0A964T3Y1</accession>
<dbReference type="Proteomes" id="UP000773614">
    <property type="component" value="Unassembled WGS sequence"/>
</dbReference>
<dbReference type="Pfam" id="PF03886">
    <property type="entry name" value="ABC_trans_aux"/>
    <property type="match status" value="1"/>
</dbReference>
<feature type="compositionally biased region" description="Basic residues" evidence="1">
    <location>
        <begin position="39"/>
        <end position="53"/>
    </location>
</feature>
<protein>
    <submittedName>
        <fullName evidence="4">ABC transporter</fullName>
    </submittedName>
</protein>
<keyword evidence="2" id="KW-1133">Transmembrane helix</keyword>
<dbReference type="SUPFAM" id="SSF159594">
    <property type="entry name" value="XCC0632-like"/>
    <property type="match status" value="1"/>
</dbReference>
<sequence>MHQSRAPRPAEPHQRGAPDREPPQRRDRESEPRPEPGHLRPRQGTRVSRRPAPLKRVEARVVRDGKTRTAGGRSGLAAGLAIAISVALVGGCARLLPQTPDAIYDLSAPTGFSVPAGSNAQILVPTPSAVRALASERIAARPSASEYAYLPGAVWADSLPSLLQARLLETLQDTGRVRAAALPGQGVLIDYQIILDIRAFEIADHAAVADFALKLMDDRTGRVVASDIVQARSPVVGSTNQDYVAALDAAMDAAFVEVTRKVLARI</sequence>
<gene>
    <name evidence="4" type="ORF">E4O86_08525</name>
</gene>
<feature type="region of interest" description="Disordered" evidence="1">
    <location>
        <begin position="1"/>
        <end position="56"/>
    </location>
</feature>
<keyword evidence="2" id="KW-0812">Transmembrane</keyword>
<comment type="caution">
    <text evidence="4">The sequence shown here is derived from an EMBL/GenBank/DDBJ whole genome shotgun (WGS) entry which is preliminary data.</text>
</comment>
<evidence type="ECO:0000313" key="5">
    <source>
        <dbReference type="Proteomes" id="UP000773614"/>
    </source>
</evidence>
<proteinExistence type="predicted"/>
<feature type="compositionally biased region" description="Basic and acidic residues" evidence="1">
    <location>
        <begin position="8"/>
        <end position="38"/>
    </location>
</feature>
<organism evidence="4 5">
    <name type="scientific">Propylenella binzhouense</name>
    <dbReference type="NCBI Taxonomy" id="2555902"/>
    <lineage>
        <taxon>Bacteria</taxon>
        <taxon>Pseudomonadati</taxon>
        <taxon>Pseudomonadota</taxon>
        <taxon>Alphaproteobacteria</taxon>
        <taxon>Hyphomicrobiales</taxon>
        <taxon>Propylenellaceae</taxon>
        <taxon>Propylenella</taxon>
    </lineage>
</organism>
<dbReference type="AlphaFoldDB" id="A0A964T3Y1"/>
<feature type="transmembrane region" description="Helical" evidence="2">
    <location>
        <begin position="76"/>
        <end position="96"/>
    </location>
</feature>
<keyword evidence="5" id="KW-1185">Reference proteome</keyword>
<name>A0A964T3Y1_9HYPH</name>